<organism evidence="2 3">
    <name type="scientific">Microdochium bolleyi</name>
    <dbReference type="NCBI Taxonomy" id="196109"/>
    <lineage>
        <taxon>Eukaryota</taxon>
        <taxon>Fungi</taxon>
        <taxon>Dikarya</taxon>
        <taxon>Ascomycota</taxon>
        <taxon>Pezizomycotina</taxon>
        <taxon>Sordariomycetes</taxon>
        <taxon>Xylariomycetidae</taxon>
        <taxon>Xylariales</taxon>
        <taxon>Microdochiaceae</taxon>
        <taxon>Microdochium</taxon>
    </lineage>
</organism>
<dbReference type="AlphaFoldDB" id="A0A136JIK1"/>
<sequence>MDMRQAGGLRWVPISSARRWLCRHRQRMDQVKSCYIFLVVLISRVCGCDSIYLLESIRPAPSLGK</sequence>
<keyword evidence="3" id="KW-1185">Reference proteome</keyword>
<dbReference type="Proteomes" id="UP000070501">
    <property type="component" value="Unassembled WGS sequence"/>
</dbReference>
<evidence type="ECO:0000313" key="2">
    <source>
        <dbReference type="EMBL" id="KXJ96973.1"/>
    </source>
</evidence>
<proteinExistence type="predicted"/>
<keyword evidence="1" id="KW-0472">Membrane</keyword>
<protein>
    <submittedName>
        <fullName evidence="2">Uncharacterized protein</fullName>
    </submittedName>
</protein>
<gene>
    <name evidence="2" type="ORF">Micbo1qcDRAFT_155709</name>
</gene>
<keyword evidence="1" id="KW-1133">Transmembrane helix</keyword>
<feature type="non-terminal residue" evidence="2">
    <location>
        <position position="1"/>
    </location>
</feature>
<dbReference type="EMBL" id="KQ964245">
    <property type="protein sequence ID" value="KXJ96973.1"/>
    <property type="molecule type" value="Genomic_DNA"/>
</dbReference>
<accession>A0A136JIK1</accession>
<name>A0A136JIK1_9PEZI</name>
<feature type="transmembrane region" description="Helical" evidence="1">
    <location>
        <begin position="33"/>
        <end position="54"/>
    </location>
</feature>
<evidence type="ECO:0000256" key="1">
    <source>
        <dbReference type="SAM" id="Phobius"/>
    </source>
</evidence>
<keyword evidence="1" id="KW-0812">Transmembrane</keyword>
<evidence type="ECO:0000313" key="3">
    <source>
        <dbReference type="Proteomes" id="UP000070501"/>
    </source>
</evidence>
<reference evidence="3" key="1">
    <citation type="submission" date="2016-02" db="EMBL/GenBank/DDBJ databases">
        <title>Draft genome sequence of Microdochium bolleyi, a fungal endophyte of beachgrass.</title>
        <authorList>
            <consortium name="DOE Joint Genome Institute"/>
            <person name="David A.S."/>
            <person name="May G."/>
            <person name="Haridas S."/>
            <person name="Lim J."/>
            <person name="Wang M."/>
            <person name="Labutti K."/>
            <person name="Lipzen A."/>
            <person name="Barry K."/>
            <person name="Grigoriev I.V."/>
        </authorList>
    </citation>
    <scope>NUCLEOTIDE SEQUENCE [LARGE SCALE GENOMIC DNA]</scope>
    <source>
        <strain evidence="3">J235TASD1</strain>
    </source>
</reference>
<dbReference type="InParanoid" id="A0A136JIK1"/>